<evidence type="ECO:0000256" key="1">
    <source>
        <dbReference type="SAM" id="Phobius"/>
    </source>
</evidence>
<feature type="transmembrane region" description="Helical" evidence="1">
    <location>
        <begin position="96"/>
        <end position="118"/>
    </location>
</feature>
<evidence type="ECO:0000313" key="3">
    <source>
        <dbReference type="Proteomes" id="UP000078512"/>
    </source>
</evidence>
<name>A0A197JBY0_9FUNG</name>
<keyword evidence="1" id="KW-0472">Membrane</keyword>
<dbReference type="AlphaFoldDB" id="A0A197JBY0"/>
<organism evidence="2 3">
    <name type="scientific">Linnemannia elongata AG-77</name>
    <dbReference type="NCBI Taxonomy" id="1314771"/>
    <lineage>
        <taxon>Eukaryota</taxon>
        <taxon>Fungi</taxon>
        <taxon>Fungi incertae sedis</taxon>
        <taxon>Mucoromycota</taxon>
        <taxon>Mortierellomycotina</taxon>
        <taxon>Mortierellomycetes</taxon>
        <taxon>Mortierellales</taxon>
        <taxon>Mortierellaceae</taxon>
        <taxon>Linnemannia</taxon>
    </lineage>
</organism>
<feature type="transmembrane region" description="Helical" evidence="1">
    <location>
        <begin position="67"/>
        <end position="84"/>
    </location>
</feature>
<keyword evidence="1" id="KW-1133">Transmembrane helix</keyword>
<proteinExistence type="predicted"/>
<gene>
    <name evidence="2" type="ORF">K457DRAFT_300031</name>
</gene>
<dbReference type="Proteomes" id="UP000078512">
    <property type="component" value="Unassembled WGS sequence"/>
</dbReference>
<evidence type="ECO:0000313" key="2">
    <source>
        <dbReference type="EMBL" id="OAQ22533.1"/>
    </source>
</evidence>
<accession>A0A197JBY0</accession>
<dbReference type="EMBL" id="KV442157">
    <property type="protein sequence ID" value="OAQ22533.1"/>
    <property type="molecule type" value="Genomic_DNA"/>
</dbReference>
<protein>
    <submittedName>
        <fullName evidence="2">Uncharacterized protein</fullName>
    </submittedName>
</protein>
<keyword evidence="3" id="KW-1185">Reference proteome</keyword>
<keyword evidence="1" id="KW-0812">Transmembrane</keyword>
<sequence length="185" mass="21334">MSSYLLFSLSFLLFSLFSSLPFLLLFPRSILPLSLFPVLLVPVPPVPGVDFGSKLLRLFNDPTQRPTVNFLLFSPFLSFIYILHDDLLSWHSPPHLFLFNHLLATLSYFNTPSARYAIFVASQQQQQQQQQRQQHHSSYDSSTTTPFLSLIPTFQLYTPRAFTPPPFFAHSHTNTTEKQNKKQNK</sequence>
<reference evidence="2 3" key="1">
    <citation type="submission" date="2016-05" db="EMBL/GenBank/DDBJ databases">
        <title>Genome sequencing reveals origins of a unique bacterial endosymbiosis in the earliest lineages of terrestrial Fungi.</title>
        <authorList>
            <consortium name="DOE Joint Genome Institute"/>
            <person name="Uehling J."/>
            <person name="Gryganskyi A."/>
            <person name="Hameed K."/>
            <person name="Tschaplinski T."/>
            <person name="Misztal P."/>
            <person name="Wu S."/>
            <person name="Desiro A."/>
            <person name="Vande Pol N."/>
            <person name="Du Z.-Y."/>
            <person name="Zienkiewicz A."/>
            <person name="Zienkiewicz K."/>
            <person name="Morin E."/>
            <person name="Tisserant E."/>
            <person name="Splivallo R."/>
            <person name="Hainaut M."/>
            <person name="Henrissat B."/>
            <person name="Ohm R."/>
            <person name="Kuo A."/>
            <person name="Yan J."/>
            <person name="Lipzen A."/>
            <person name="Nolan M."/>
            <person name="Labutti K."/>
            <person name="Barry K."/>
            <person name="Goldstein A."/>
            <person name="Labbe J."/>
            <person name="Schadt C."/>
            <person name="Tuskan G."/>
            <person name="Grigoriev I."/>
            <person name="Martin F."/>
            <person name="Vilgalys R."/>
            <person name="Bonito G."/>
        </authorList>
    </citation>
    <scope>NUCLEOTIDE SEQUENCE [LARGE SCALE GENOMIC DNA]</scope>
    <source>
        <strain evidence="2 3">AG-77</strain>
    </source>
</reference>